<evidence type="ECO:0000313" key="2">
    <source>
        <dbReference type="Proteomes" id="UP001642409"/>
    </source>
</evidence>
<proteinExistence type="predicted"/>
<reference evidence="1 2" key="1">
    <citation type="submission" date="2024-07" db="EMBL/GenBank/DDBJ databases">
        <authorList>
            <person name="Akdeniz Z."/>
        </authorList>
    </citation>
    <scope>NUCLEOTIDE SEQUENCE [LARGE SCALE GENOMIC DNA]</scope>
</reference>
<dbReference type="Proteomes" id="UP001642409">
    <property type="component" value="Unassembled WGS sequence"/>
</dbReference>
<dbReference type="EMBL" id="CAXDID020000001">
    <property type="protein sequence ID" value="CAL5970512.1"/>
    <property type="molecule type" value="Genomic_DNA"/>
</dbReference>
<evidence type="ECO:0000313" key="1">
    <source>
        <dbReference type="EMBL" id="CAL5970512.1"/>
    </source>
</evidence>
<organism evidence="1 2">
    <name type="scientific">Hexamita inflata</name>
    <dbReference type="NCBI Taxonomy" id="28002"/>
    <lineage>
        <taxon>Eukaryota</taxon>
        <taxon>Metamonada</taxon>
        <taxon>Diplomonadida</taxon>
        <taxon>Hexamitidae</taxon>
        <taxon>Hexamitinae</taxon>
        <taxon>Hexamita</taxon>
    </lineage>
</organism>
<name>A0ABP1GEG1_9EUKA</name>
<keyword evidence="2" id="KW-1185">Reference proteome</keyword>
<accession>A0ABP1GEG1</accession>
<sequence>MQSNVQIDVVQSELLHYLTLKGGVAFSTPLQVKCIRNVSKNYVELEQVYGEKTLGFKHMILSLAYKGLTSVQPPCKRVDPYKLKCPLLSEVIPNLVFQIQHRFLIE</sequence>
<comment type="caution">
    <text evidence="1">The sequence shown here is derived from an EMBL/GenBank/DDBJ whole genome shotgun (WGS) entry which is preliminary data.</text>
</comment>
<protein>
    <submittedName>
        <fullName evidence="1">Hypothetical_protein</fullName>
    </submittedName>
</protein>
<gene>
    <name evidence="1" type="ORF">HINF_LOCUS452</name>
</gene>